<comment type="similarity">
    <text evidence="1">Belongs to the LysR transcriptional regulatory family.</text>
</comment>
<dbReference type="PANTHER" id="PTHR30126:SF64">
    <property type="entry name" value="HTH-TYPE TRANSCRIPTIONAL REGULATOR CITR"/>
    <property type="match status" value="1"/>
</dbReference>
<dbReference type="Proteomes" id="UP000319671">
    <property type="component" value="Unassembled WGS sequence"/>
</dbReference>
<dbReference type="AlphaFoldDB" id="A0A561D5Z3"/>
<dbReference type="Pfam" id="PF00126">
    <property type="entry name" value="HTH_1"/>
    <property type="match status" value="1"/>
</dbReference>
<feature type="domain" description="HTH lysR-type" evidence="5">
    <location>
        <begin position="1"/>
        <end position="58"/>
    </location>
</feature>
<keyword evidence="4" id="KW-0804">Transcription</keyword>
<dbReference type="GO" id="GO:0003700">
    <property type="term" value="F:DNA-binding transcription factor activity"/>
    <property type="evidence" value="ECO:0007669"/>
    <property type="project" value="InterPro"/>
</dbReference>
<evidence type="ECO:0000313" key="6">
    <source>
        <dbReference type="EMBL" id="TWD98754.1"/>
    </source>
</evidence>
<reference evidence="6 7" key="1">
    <citation type="submission" date="2019-06" db="EMBL/GenBank/DDBJ databases">
        <title>Sorghum-associated microbial communities from plants grown in Nebraska, USA.</title>
        <authorList>
            <person name="Schachtman D."/>
        </authorList>
    </citation>
    <scope>NUCLEOTIDE SEQUENCE [LARGE SCALE GENOMIC DNA]</scope>
    <source>
        <strain evidence="6 7">2482</strain>
    </source>
</reference>
<dbReference type="InterPro" id="IPR047788">
    <property type="entry name" value="LysR-like_Sec_metab"/>
</dbReference>
<dbReference type="NCBIfam" id="NF040786">
    <property type="entry name" value="LysR_Sec_metab"/>
    <property type="match status" value="1"/>
</dbReference>
<organism evidence="6 7">
    <name type="scientific">Neobacillus bataviensis</name>
    <dbReference type="NCBI Taxonomy" id="220685"/>
    <lineage>
        <taxon>Bacteria</taxon>
        <taxon>Bacillati</taxon>
        <taxon>Bacillota</taxon>
        <taxon>Bacilli</taxon>
        <taxon>Bacillales</taxon>
        <taxon>Bacillaceae</taxon>
        <taxon>Neobacillus</taxon>
    </lineage>
</organism>
<keyword evidence="2" id="KW-0805">Transcription regulation</keyword>
<proteinExistence type="inferred from homology"/>
<evidence type="ECO:0000256" key="3">
    <source>
        <dbReference type="ARBA" id="ARBA00023125"/>
    </source>
</evidence>
<comment type="caution">
    <text evidence="6">The sequence shown here is derived from an EMBL/GenBank/DDBJ whole genome shotgun (WGS) entry which is preliminary data.</text>
</comment>
<dbReference type="RefSeq" id="WP_144566213.1">
    <property type="nucleotide sequence ID" value="NZ_VIVN01000008.1"/>
</dbReference>
<dbReference type="InterPro" id="IPR036388">
    <property type="entry name" value="WH-like_DNA-bd_sf"/>
</dbReference>
<gene>
    <name evidence="6" type="ORF">FB550_1088</name>
</gene>
<dbReference type="PANTHER" id="PTHR30126">
    <property type="entry name" value="HTH-TYPE TRANSCRIPTIONAL REGULATOR"/>
    <property type="match status" value="1"/>
</dbReference>
<dbReference type="EMBL" id="VIVN01000008">
    <property type="protein sequence ID" value="TWD98754.1"/>
    <property type="molecule type" value="Genomic_DNA"/>
</dbReference>
<evidence type="ECO:0000256" key="2">
    <source>
        <dbReference type="ARBA" id="ARBA00023015"/>
    </source>
</evidence>
<keyword evidence="7" id="KW-1185">Reference proteome</keyword>
<evidence type="ECO:0000259" key="5">
    <source>
        <dbReference type="PROSITE" id="PS50931"/>
    </source>
</evidence>
<dbReference type="PRINTS" id="PR00039">
    <property type="entry name" value="HTHLYSR"/>
</dbReference>
<dbReference type="Gene3D" id="3.40.190.290">
    <property type="match status" value="1"/>
</dbReference>
<dbReference type="SUPFAM" id="SSF46785">
    <property type="entry name" value="Winged helix' DNA-binding domain"/>
    <property type="match status" value="1"/>
</dbReference>
<accession>A0A561D5Z3</accession>
<evidence type="ECO:0000256" key="1">
    <source>
        <dbReference type="ARBA" id="ARBA00009437"/>
    </source>
</evidence>
<dbReference type="InterPro" id="IPR036390">
    <property type="entry name" value="WH_DNA-bd_sf"/>
</dbReference>
<keyword evidence="3 6" id="KW-0238">DNA-binding</keyword>
<evidence type="ECO:0000313" key="7">
    <source>
        <dbReference type="Proteomes" id="UP000319671"/>
    </source>
</evidence>
<dbReference type="PROSITE" id="PS50931">
    <property type="entry name" value="HTH_LYSR"/>
    <property type="match status" value="1"/>
</dbReference>
<evidence type="ECO:0000256" key="4">
    <source>
        <dbReference type="ARBA" id="ARBA00023163"/>
    </source>
</evidence>
<dbReference type="InterPro" id="IPR005119">
    <property type="entry name" value="LysR_subst-bd"/>
</dbReference>
<name>A0A561D5Z3_9BACI</name>
<dbReference type="GO" id="GO:0000976">
    <property type="term" value="F:transcription cis-regulatory region binding"/>
    <property type="evidence" value="ECO:0007669"/>
    <property type="project" value="TreeGrafter"/>
</dbReference>
<dbReference type="FunFam" id="1.10.10.10:FF:000001">
    <property type="entry name" value="LysR family transcriptional regulator"/>
    <property type="match status" value="1"/>
</dbReference>
<dbReference type="Pfam" id="PF03466">
    <property type="entry name" value="LysR_substrate"/>
    <property type="match status" value="1"/>
</dbReference>
<dbReference type="Gene3D" id="1.10.10.10">
    <property type="entry name" value="Winged helix-like DNA-binding domain superfamily/Winged helix DNA-binding domain"/>
    <property type="match status" value="1"/>
</dbReference>
<protein>
    <submittedName>
        <fullName evidence="6">DNA-binding transcriptional LysR family regulator</fullName>
    </submittedName>
</protein>
<sequence length="294" mass="33749">MDLHQLYVFTKVVEHKSFSKAAENIFLSQSTVSSHIQGLEKTLGVKLFDRVGRESILTPHGERLYHWARQLLLIKDQALLDLKEGMTSLRGMIRIATSSVPGQFMVPKMIKQFRAQYPEVLFHINQSSSKHVAEKVLNGSVDLGLLGQKFEDDKLRYIPLLKEKLVLVTSNEIRITEPVEINGILQYPFIMRNSDSGTNALLERFLKKNKISKDQLNIVSYIEDGQSLIQMVIENIGISIISEVAAREYSRHHMLKMYSIQNFDDERYFYLVYNINKTQSIVSKLFIEGAVELV</sequence>
<dbReference type="SUPFAM" id="SSF53850">
    <property type="entry name" value="Periplasmic binding protein-like II"/>
    <property type="match status" value="1"/>
</dbReference>
<dbReference type="InterPro" id="IPR000847">
    <property type="entry name" value="LysR_HTH_N"/>
</dbReference>